<accession>A0ABW5VLE6</accession>
<dbReference type="PROSITE" id="PS51257">
    <property type="entry name" value="PROKAR_LIPOPROTEIN"/>
    <property type="match status" value="1"/>
</dbReference>
<evidence type="ECO:0000256" key="4">
    <source>
        <dbReference type="ARBA" id="ARBA00023136"/>
    </source>
</evidence>
<feature type="domain" description="SusD-like N-terminal" evidence="7">
    <location>
        <begin position="22"/>
        <end position="228"/>
    </location>
</feature>
<evidence type="ECO:0000256" key="5">
    <source>
        <dbReference type="ARBA" id="ARBA00023237"/>
    </source>
</evidence>
<proteinExistence type="inferred from homology"/>
<comment type="subcellular location">
    <subcellularLocation>
        <location evidence="1">Cell outer membrane</location>
    </subcellularLocation>
</comment>
<evidence type="ECO:0000256" key="2">
    <source>
        <dbReference type="ARBA" id="ARBA00006275"/>
    </source>
</evidence>
<comment type="caution">
    <text evidence="8">The sequence shown here is derived from an EMBL/GenBank/DDBJ whole genome shotgun (WGS) entry which is preliminary data.</text>
</comment>
<evidence type="ECO:0000256" key="1">
    <source>
        <dbReference type="ARBA" id="ARBA00004442"/>
    </source>
</evidence>
<gene>
    <name evidence="8" type="ORF">ACFS1K_18815</name>
</gene>
<dbReference type="Gene3D" id="1.25.40.390">
    <property type="match status" value="1"/>
</dbReference>
<evidence type="ECO:0000256" key="3">
    <source>
        <dbReference type="ARBA" id="ARBA00022729"/>
    </source>
</evidence>
<dbReference type="SUPFAM" id="SSF48452">
    <property type="entry name" value="TPR-like"/>
    <property type="match status" value="1"/>
</dbReference>
<keyword evidence="9" id="KW-1185">Reference proteome</keyword>
<evidence type="ECO:0000313" key="9">
    <source>
        <dbReference type="Proteomes" id="UP001597532"/>
    </source>
</evidence>
<dbReference type="RefSeq" id="WP_251808694.1">
    <property type="nucleotide sequence ID" value="NZ_CP166679.1"/>
</dbReference>
<name>A0ABW5VLE6_9FLAO</name>
<evidence type="ECO:0000259" key="7">
    <source>
        <dbReference type="Pfam" id="PF14322"/>
    </source>
</evidence>
<keyword evidence="4" id="KW-0472">Membrane</keyword>
<reference evidence="9" key="1">
    <citation type="journal article" date="2019" name="Int. J. Syst. Evol. Microbiol.">
        <title>The Global Catalogue of Microorganisms (GCM) 10K type strain sequencing project: providing services to taxonomists for standard genome sequencing and annotation.</title>
        <authorList>
            <consortium name="The Broad Institute Genomics Platform"/>
            <consortium name="The Broad Institute Genome Sequencing Center for Infectious Disease"/>
            <person name="Wu L."/>
            <person name="Ma J."/>
        </authorList>
    </citation>
    <scope>NUCLEOTIDE SEQUENCE [LARGE SCALE GENOMIC DNA]</scope>
    <source>
        <strain evidence="9">KCTC 52924</strain>
    </source>
</reference>
<protein>
    <submittedName>
        <fullName evidence="8">RagB/SusD family nutrient uptake outer membrane protein</fullName>
    </submittedName>
</protein>
<evidence type="ECO:0000313" key="8">
    <source>
        <dbReference type="EMBL" id="MFD2791827.1"/>
    </source>
</evidence>
<dbReference type="EMBL" id="JBHUOK010000034">
    <property type="protein sequence ID" value="MFD2791827.1"/>
    <property type="molecule type" value="Genomic_DNA"/>
</dbReference>
<dbReference type="Proteomes" id="UP001597532">
    <property type="component" value="Unassembled WGS sequence"/>
</dbReference>
<keyword evidence="5" id="KW-0998">Cell outer membrane</keyword>
<dbReference type="InterPro" id="IPR011990">
    <property type="entry name" value="TPR-like_helical_dom_sf"/>
</dbReference>
<keyword evidence="3" id="KW-0732">Signal</keyword>
<sequence>MRNNKSLLIFFFVTLLTSCDKDYLDIVPDNLATVDLAFSNRYNAEKYLATCYSYLPNESGINQNPALNSGDEIWYPDTQRNSNGPTVAQGFQNISNPRFDYWVGSWGGKSLYIAIRNCNIFLENVESVPGVDQFVKTKWTAEVNFLKAYYHFYLLRMYGPIVINDEAISVSASTEDTRVNRNTLEESFEYVIATMDKAITGLPETLQFEDEEMGRITKPIAAAIKARILMEYASPLFNGNPVYNSVKNAEGKQMFPTSFDASKWQRAADATKVAIDLAESVGISLFQKEDYLDPLEQNDTTLLKSALRSRVTERWNKEIIWGSTEFSSFLQFSAMPRLYPYTTNPVASNHAPTLRIAEMYYTENGVPIEEDVNYDYTNRYKTKQASGKDRFYIEPGQKTAVLNFNRETRFYADLSFDRGVWFGNGRELDTDPWYIRARRGEFASIFEINNHSVTGYWPKKLVSMKTTVKSGTDFSAYRYAFPIIRLADLYLYYAEALNEVKGAPDNEVYRYIDLVRERAGLNGVVSSWAQFSKDPSKPTTKEGMRDIIRRERMIEMSFEGNRYWDLRRWKLLEQYMNKPIRGWSVLVNDLDDYYTVRVLHNPTFNQKDYLWPIKEEELINNPNLQQNPGW</sequence>
<comment type="similarity">
    <text evidence="2">Belongs to the SusD family.</text>
</comment>
<organism evidence="8 9">
    <name type="scientific">Arenibacter antarcticus</name>
    <dbReference type="NCBI Taxonomy" id="2040469"/>
    <lineage>
        <taxon>Bacteria</taxon>
        <taxon>Pseudomonadati</taxon>
        <taxon>Bacteroidota</taxon>
        <taxon>Flavobacteriia</taxon>
        <taxon>Flavobacteriales</taxon>
        <taxon>Flavobacteriaceae</taxon>
        <taxon>Arenibacter</taxon>
    </lineage>
</organism>
<dbReference type="InterPro" id="IPR012944">
    <property type="entry name" value="SusD_RagB_dom"/>
</dbReference>
<dbReference type="Pfam" id="PF14322">
    <property type="entry name" value="SusD-like_3"/>
    <property type="match status" value="1"/>
</dbReference>
<evidence type="ECO:0000259" key="6">
    <source>
        <dbReference type="Pfam" id="PF07980"/>
    </source>
</evidence>
<dbReference type="Pfam" id="PF07980">
    <property type="entry name" value="SusD_RagB"/>
    <property type="match status" value="1"/>
</dbReference>
<feature type="domain" description="RagB/SusD" evidence="6">
    <location>
        <begin position="344"/>
        <end position="630"/>
    </location>
</feature>
<dbReference type="InterPro" id="IPR033985">
    <property type="entry name" value="SusD-like_N"/>
</dbReference>